<name>A0ABX1BTK6_9ACTN</name>
<comment type="caution">
    <text evidence="2">The sequence shown here is derived from an EMBL/GenBank/DDBJ whole genome shotgun (WGS) entry which is preliminary data.</text>
</comment>
<proteinExistence type="predicted"/>
<evidence type="ECO:0000313" key="2">
    <source>
        <dbReference type="EMBL" id="NJP99884.1"/>
    </source>
</evidence>
<evidence type="ECO:0000313" key="3">
    <source>
        <dbReference type="Proteomes" id="UP000695264"/>
    </source>
</evidence>
<accession>A0ABX1BTK6</accession>
<dbReference type="Pfam" id="PF04149">
    <property type="entry name" value="DUF397"/>
    <property type="match status" value="1"/>
</dbReference>
<keyword evidence="3" id="KW-1185">Reference proteome</keyword>
<reference evidence="2 3" key="1">
    <citation type="submission" date="2020-03" db="EMBL/GenBank/DDBJ databases">
        <title>WGS of actinomycetes isolated from Thailand.</title>
        <authorList>
            <person name="Thawai C."/>
        </authorList>
    </citation>
    <scope>NUCLEOTIDE SEQUENCE [LARGE SCALE GENOMIC DNA]</scope>
    <source>
        <strain evidence="2 3">PLAI 1-29</strain>
    </source>
</reference>
<dbReference type="RefSeq" id="WP_168100693.1">
    <property type="nucleotide sequence ID" value="NZ_JAATEN010000003.1"/>
</dbReference>
<gene>
    <name evidence="2" type="ORF">HCK00_04845</name>
</gene>
<dbReference type="InterPro" id="IPR007278">
    <property type="entry name" value="DUF397"/>
</dbReference>
<sequence>MKCRPTCRTPRCWTKSSHSTNDGPECVEAAIALGAVFVRDSKLPHGPRLAVTPVAWERFTAYAAEG</sequence>
<dbReference type="Proteomes" id="UP000695264">
    <property type="component" value="Unassembled WGS sequence"/>
</dbReference>
<evidence type="ECO:0000259" key="1">
    <source>
        <dbReference type="Pfam" id="PF04149"/>
    </source>
</evidence>
<dbReference type="EMBL" id="JAATEN010000003">
    <property type="protein sequence ID" value="NJP99884.1"/>
    <property type="molecule type" value="Genomic_DNA"/>
</dbReference>
<organism evidence="2 3">
    <name type="scientific">Streptomyces zingiberis</name>
    <dbReference type="NCBI Taxonomy" id="2053010"/>
    <lineage>
        <taxon>Bacteria</taxon>
        <taxon>Bacillati</taxon>
        <taxon>Actinomycetota</taxon>
        <taxon>Actinomycetes</taxon>
        <taxon>Kitasatosporales</taxon>
        <taxon>Streptomycetaceae</taxon>
        <taxon>Streptomyces</taxon>
    </lineage>
</organism>
<protein>
    <submittedName>
        <fullName evidence="2">DUF397 domain-containing protein</fullName>
    </submittedName>
</protein>
<feature type="domain" description="DUF397" evidence="1">
    <location>
        <begin position="13"/>
        <end position="62"/>
    </location>
</feature>